<dbReference type="PROSITE" id="PS51257">
    <property type="entry name" value="PROKAR_LIPOPROTEIN"/>
    <property type="match status" value="1"/>
</dbReference>
<dbReference type="SMART" id="SM00564">
    <property type="entry name" value="PQQ"/>
    <property type="match status" value="5"/>
</dbReference>
<dbReference type="InterPro" id="IPR002372">
    <property type="entry name" value="PQQ_rpt_dom"/>
</dbReference>
<protein>
    <submittedName>
        <fullName evidence="2">PQQ-binding-like beta-propeller repeat protein</fullName>
    </submittedName>
</protein>
<accession>A0ABU2G5M8</accession>
<feature type="domain" description="Pyrrolo-quinoline quinone repeat" evidence="1">
    <location>
        <begin position="71"/>
        <end position="196"/>
    </location>
</feature>
<gene>
    <name evidence="2" type="ORF">NDI79_18085</name>
</gene>
<proteinExistence type="predicted"/>
<dbReference type="InterPro" id="IPR011047">
    <property type="entry name" value="Quinoprotein_ADH-like_sf"/>
</dbReference>
<dbReference type="EMBL" id="JAMQOQ010000005">
    <property type="protein sequence ID" value="MDS0296088.1"/>
    <property type="molecule type" value="Genomic_DNA"/>
</dbReference>
<evidence type="ECO:0000313" key="3">
    <source>
        <dbReference type="Proteomes" id="UP001254813"/>
    </source>
</evidence>
<evidence type="ECO:0000259" key="1">
    <source>
        <dbReference type="Pfam" id="PF13360"/>
    </source>
</evidence>
<feature type="domain" description="Pyrrolo-quinoline quinone repeat" evidence="1">
    <location>
        <begin position="201"/>
        <end position="324"/>
    </location>
</feature>
<reference evidence="2 3" key="1">
    <citation type="submission" date="2022-06" db="EMBL/GenBank/DDBJ databases">
        <title>Halogeometricum sp. a new haloarchaeum isolate from saline soil.</title>
        <authorList>
            <person name="Strakova D."/>
            <person name="Galisteo C."/>
            <person name="Sanchez-Porro C."/>
            <person name="Ventosa A."/>
        </authorList>
    </citation>
    <scope>NUCLEOTIDE SEQUENCE [LARGE SCALE GENOMIC DNA]</scope>
    <source>
        <strain evidence="3">S3BR25-2</strain>
    </source>
</reference>
<organism evidence="2 3">
    <name type="scientific">Halogeometricum luteum</name>
    <dbReference type="NCBI Taxonomy" id="2950537"/>
    <lineage>
        <taxon>Archaea</taxon>
        <taxon>Methanobacteriati</taxon>
        <taxon>Methanobacteriota</taxon>
        <taxon>Stenosarchaea group</taxon>
        <taxon>Halobacteria</taxon>
        <taxon>Halobacteriales</taxon>
        <taxon>Haloferacaceae</taxon>
        <taxon>Halogeometricum</taxon>
    </lineage>
</organism>
<sequence length="390" mass="40742">MVSYTRRDALRSLPALAVGLSGCSALSGDEDDLPLPTAWVADLRETTVGVRPTEGRVVFASRSPFSNDPMLSAVDADTGETTWSVSGPDERCSPAATDGRRVYVFSKTGTVFAFEHEGGAPVWEASIPAVNRADPGVVQFAPVVAGGTVVVPVSGTEDDVPDRLVGFARSDGAERFSVDLPASLAGAPASDGDGVVFALLDGTLRRVGADGTDAWRLDVGAAMSDVAVEDGTVYVGSATESVLAVDAATGERRWRADLENTVFTRPLVANGRVFVGAADYYLYAFDADSGERRWRTETPNAVTSGPTTADGKLVTLSGGDLRVRGSSGTVPFGPTVFSVHDTDGTRITERRFEGYQSGGQLGWAAAVGGGVYLGQEWQVARLAPEVLDAA</sequence>
<dbReference type="Proteomes" id="UP001254813">
    <property type="component" value="Unassembled WGS sequence"/>
</dbReference>
<comment type="caution">
    <text evidence="2">The sequence shown here is derived from an EMBL/GenBank/DDBJ whole genome shotgun (WGS) entry which is preliminary data.</text>
</comment>
<dbReference type="Pfam" id="PF13360">
    <property type="entry name" value="PQQ_2"/>
    <property type="match status" value="2"/>
</dbReference>
<dbReference type="InterPro" id="IPR018391">
    <property type="entry name" value="PQQ_b-propeller_rpt"/>
</dbReference>
<dbReference type="InterPro" id="IPR015943">
    <property type="entry name" value="WD40/YVTN_repeat-like_dom_sf"/>
</dbReference>
<dbReference type="PANTHER" id="PTHR34512">
    <property type="entry name" value="CELL SURFACE PROTEIN"/>
    <property type="match status" value="1"/>
</dbReference>
<dbReference type="RefSeq" id="WP_310930073.1">
    <property type="nucleotide sequence ID" value="NZ_JAMQOQ010000005.1"/>
</dbReference>
<keyword evidence="3" id="KW-1185">Reference proteome</keyword>
<dbReference type="SUPFAM" id="SSF50998">
    <property type="entry name" value="Quinoprotein alcohol dehydrogenase-like"/>
    <property type="match status" value="2"/>
</dbReference>
<dbReference type="PANTHER" id="PTHR34512:SF30">
    <property type="entry name" value="OUTER MEMBRANE PROTEIN ASSEMBLY FACTOR BAMB"/>
    <property type="match status" value="1"/>
</dbReference>
<name>A0ABU2G5M8_9EURY</name>
<dbReference type="Gene3D" id="2.130.10.10">
    <property type="entry name" value="YVTN repeat-like/Quinoprotein amine dehydrogenase"/>
    <property type="match status" value="2"/>
</dbReference>
<evidence type="ECO:0000313" key="2">
    <source>
        <dbReference type="EMBL" id="MDS0296088.1"/>
    </source>
</evidence>